<feature type="domain" description="PNPLA" evidence="5">
    <location>
        <begin position="21"/>
        <end position="183"/>
    </location>
</feature>
<dbReference type="PANTHER" id="PTHR14226">
    <property type="entry name" value="NEUROPATHY TARGET ESTERASE/SWISS CHEESE D.MELANOGASTER"/>
    <property type="match status" value="1"/>
</dbReference>
<comment type="caution">
    <text evidence="6">The sequence shown here is derived from an EMBL/GenBank/DDBJ whole genome shotgun (WGS) entry which is preliminary data.</text>
</comment>
<keyword evidence="3 4" id="KW-0443">Lipid metabolism</keyword>
<dbReference type="Gene3D" id="3.40.1090.10">
    <property type="entry name" value="Cytosolic phospholipase A2 catalytic domain"/>
    <property type="match status" value="1"/>
</dbReference>
<keyword evidence="2 4" id="KW-0442">Lipid degradation</keyword>
<evidence type="ECO:0000256" key="2">
    <source>
        <dbReference type="ARBA" id="ARBA00022963"/>
    </source>
</evidence>
<reference evidence="7" key="1">
    <citation type="submission" date="2017-09" db="EMBL/GenBank/DDBJ databases">
        <title>Depth-based differentiation of microbial function through sediment-hosted aquifers and enrichment of novel symbionts in the deep terrestrial subsurface.</title>
        <authorList>
            <person name="Probst A.J."/>
            <person name="Ladd B."/>
            <person name="Jarett J.K."/>
            <person name="Geller-Mcgrath D.E."/>
            <person name="Sieber C.M.K."/>
            <person name="Emerson J.B."/>
            <person name="Anantharaman K."/>
            <person name="Thomas B.C."/>
            <person name="Malmstrom R."/>
            <person name="Stieglmeier M."/>
            <person name="Klingl A."/>
            <person name="Woyke T."/>
            <person name="Ryan C.M."/>
            <person name="Banfield J.F."/>
        </authorList>
    </citation>
    <scope>NUCLEOTIDE SEQUENCE [LARGE SCALE GENOMIC DNA]</scope>
</reference>
<dbReference type="InterPro" id="IPR050301">
    <property type="entry name" value="NTE"/>
</dbReference>
<name>A0A2H0WXS0_9BACT</name>
<dbReference type="InterPro" id="IPR002641">
    <property type="entry name" value="PNPLA_dom"/>
</dbReference>
<organism evidence="6 7">
    <name type="scientific">Candidatus Portnoybacteria bacterium CG09_land_8_20_14_0_10_44_13</name>
    <dbReference type="NCBI Taxonomy" id="1974811"/>
    <lineage>
        <taxon>Bacteria</taxon>
        <taxon>Candidatus Portnoyibacteriota</taxon>
    </lineage>
</organism>
<dbReference type="Proteomes" id="UP000229080">
    <property type="component" value="Unassembled WGS sequence"/>
</dbReference>
<dbReference type="InterPro" id="IPR016035">
    <property type="entry name" value="Acyl_Trfase/lysoPLipase"/>
</dbReference>
<feature type="short sequence motif" description="DGA/G" evidence="4">
    <location>
        <begin position="170"/>
        <end position="172"/>
    </location>
</feature>
<proteinExistence type="predicted"/>
<evidence type="ECO:0000256" key="3">
    <source>
        <dbReference type="ARBA" id="ARBA00023098"/>
    </source>
</evidence>
<feature type="active site" description="Nucleophile" evidence="4">
    <location>
        <position position="54"/>
    </location>
</feature>
<feature type="short sequence motif" description="GXSXG" evidence="4">
    <location>
        <begin position="52"/>
        <end position="56"/>
    </location>
</feature>
<accession>A0A2H0WXS0</accession>
<dbReference type="SUPFAM" id="SSF52151">
    <property type="entry name" value="FabD/lysophospholipase-like"/>
    <property type="match status" value="1"/>
</dbReference>
<evidence type="ECO:0000256" key="4">
    <source>
        <dbReference type="PROSITE-ProRule" id="PRU01161"/>
    </source>
</evidence>
<dbReference type="GO" id="GO:0016042">
    <property type="term" value="P:lipid catabolic process"/>
    <property type="evidence" value="ECO:0007669"/>
    <property type="project" value="UniProtKB-UniRule"/>
</dbReference>
<dbReference type="EMBL" id="PEZF01000079">
    <property type="protein sequence ID" value="PIS16738.1"/>
    <property type="molecule type" value="Genomic_DNA"/>
</dbReference>
<protein>
    <submittedName>
        <fullName evidence="6">Esterase</fullName>
    </submittedName>
</protein>
<dbReference type="Pfam" id="PF01734">
    <property type="entry name" value="Patatin"/>
    <property type="match status" value="1"/>
</dbReference>
<dbReference type="PROSITE" id="PS51635">
    <property type="entry name" value="PNPLA"/>
    <property type="match status" value="1"/>
</dbReference>
<feature type="active site" description="Proton acceptor" evidence="4">
    <location>
        <position position="170"/>
    </location>
</feature>
<dbReference type="GO" id="GO:0016787">
    <property type="term" value="F:hydrolase activity"/>
    <property type="evidence" value="ECO:0007669"/>
    <property type="project" value="UniProtKB-UniRule"/>
</dbReference>
<evidence type="ECO:0000313" key="6">
    <source>
        <dbReference type="EMBL" id="PIS16738.1"/>
    </source>
</evidence>
<dbReference type="AlphaFoldDB" id="A0A2H0WXS0"/>
<keyword evidence="1 4" id="KW-0378">Hydrolase</keyword>
<evidence type="ECO:0000259" key="5">
    <source>
        <dbReference type="PROSITE" id="PS51635"/>
    </source>
</evidence>
<feature type="short sequence motif" description="GXGXXG" evidence="4">
    <location>
        <begin position="25"/>
        <end position="30"/>
    </location>
</feature>
<evidence type="ECO:0000256" key="1">
    <source>
        <dbReference type="ARBA" id="ARBA00022801"/>
    </source>
</evidence>
<sequence>MPLYNMENHHETPNSRKKIGLALGGGGAKGLAHIGVIKVLEKYGIPIDFIAGTSMGALVGGWYATRKKIKILETLFLEIDDSETYSMNHVMRERKGVLFRDKDVMRRLESALQDLTFTDCQIPFAVVATDVATGERVIINEGRLADAVRASVSLPLIFKPVKRDGRLLMDGGFVDPVPADVVREMGADFVIAVDVSSRWLNVSEANLEVKDIPAAMSEVFSAVEYQVAKLILKYADIILRPAVLNYDWLAFNKAEEIIEKGRDEAMRNLREIQDKTGYRCEETKSFLQKAVDFFLYE</sequence>
<evidence type="ECO:0000313" key="7">
    <source>
        <dbReference type="Proteomes" id="UP000229080"/>
    </source>
</evidence>
<gene>
    <name evidence="6" type="ORF">COT61_02335</name>
</gene>
<dbReference type="PANTHER" id="PTHR14226:SF76">
    <property type="entry name" value="NTE FAMILY PROTEIN RSSA"/>
    <property type="match status" value="1"/>
</dbReference>